<organism evidence="1 2">
    <name type="scientific">Micromonospora deserti</name>
    <dbReference type="NCBI Taxonomy" id="2070366"/>
    <lineage>
        <taxon>Bacteria</taxon>
        <taxon>Bacillati</taxon>
        <taxon>Actinomycetota</taxon>
        <taxon>Actinomycetes</taxon>
        <taxon>Micromonosporales</taxon>
        <taxon>Micromonosporaceae</taxon>
        <taxon>Micromonospora</taxon>
    </lineage>
</organism>
<dbReference type="EMBL" id="POUB01000058">
    <property type="protein sequence ID" value="PZF99501.1"/>
    <property type="molecule type" value="Genomic_DNA"/>
</dbReference>
<name>A0A2W2CJ61_9ACTN</name>
<reference evidence="1 2" key="1">
    <citation type="submission" date="2018-01" db="EMBL/GenBank/DDBJ databases">
        <title>Draft genome sequence of Salinispora sp. 13K206.</title>
        <authorList>
            <person name="Sahin N."/>
            <person name="Saygin H."/>
            <person name="Ay H."/>
        </authorList>
    </citation>
    <scope>NUCLEOTIDE SEQUENCE [LARGE SCALE GENOMIC DNA]</scope>
    <source>
        <strain evidence="1 2">13K206</strain>
    </source>
</reference>
<accession>A0A2W2CJ61</accession>
<dbReference type="Proteomes" id="UP000248749">
    <property type="component" value="Unassembled WGS sequence"/>
</dbReference>
<dbReference type="AlphaFoldDB" id="A0A2W2CJ61"/>
<comment type="caution">
    <text evidence="1">The sequence shown here is derived from an EMBL/GenBank/DDBJ whole genome shotgun (WGS) entry which is preliminary data.</text>
</comment>
<evidence type="ECO:0000313" key="1">
    <source>
        <dbReference type="EMBL" id="PZF99501.1"/>
    </source>
</evidence>
<protein>
    <submittedName>
        <fullName evidence="1">Uncharacterized protein</fullName>
    </submittedName>
</protein>
<proteinExistence type="predicted"/>
<keyword evidence="2" id="KW-1185">Reference proteome</keyword>
<evidence type="ECO:0000313" key="2">
    <source>
        <dbReference type="Proteomes" id="UP000248749"/>
    </source>
</evidence>
<gene>
    <name evidence="1" type="ORF">C1I99_11315</name>
</gene>
<sequence>MGESYPYEAKRQIDALVDTLTELCSRQPEQTVQGIALPIIDAVLETVQAVRPNDLVVKAARGVIRPEQLAAGEPVRATDALVVAKQLSAAIGPYPMMIA</sequence>